<evidence type="ECO:0000256" key="3">
    <source>
        <dbReference type="ARBA" id="ARBA00022553"/>
    </source>
</evidence>
<dbReference type="FunFam" id="2.60.200.20:FF:000005">
    <property type="entry name" value="Kinesin family member 16B"/>
    <property type="match status" value="1"/>
</dbReference>
<dbReference type="SUPFAM" id="SSF49879">
    <property type="entry name" value="SMAD/FHA domain"/>
    <property type="match status" value="1"/>
</dbReference>
<feature type="region of interest" description="Disordered" evidence="10">
    <location>
        <begin position="639"/>
        <end position="669"/>
    </location>
</feature>
<name>A0A6J2V8U1_CHACN</name>
<keyword evidence="5 9" id="KW-0067">ATP-binding</keyword>
<dbReference type="PRINTS" id="PR00380">
    <property type="entry name" value="KINESINHEAVY"/>
</dbReference>
<dbReference type="Pfam" id="PF00225">
    <property type="entry name" value="Kinesin"/>
    <property type="match status" value="1"/>
</dbReference>
<keyword evidence="7 9" id="KW-0505">Motor protein</keyword>
<dbReference type="SMART" id="SM00129">
    <property type="entry name" value="KISc"/>
    <property type="match status" value="1"/>
</dbReference>
<dbReference type="GO" id="GO:0005524">
    <property type="term" value="F:ATP binding"/>
    <property type="evidence" value="ECO:0007669"/>
    <property type="project" value="UniProtKB-UniRule"/>
</dbReference>
<comment type="similarity">
    <text evidence="9">Belongs to the TRAFAC class myosin-kinesin ATPase superfamily. Kinesin family.</text>
</comment>
<comment type="subcellular location">
    <subcellularLocation>
        <location evidence="1">Cytoplasm</location>
        <location evidence="1">Cytoskeleton</location>
    </subcellularLocation>
</comment>
<feature type="domain" description="Kinesin motor" evidence="11">
    <location>
        <begin position="3"/>
        <end position="356"/>
    </location>
</feature>
<dbReference type="InterPro" id="IPR036961">
    <property type="entry name" value="Kinesin_motor_dom_sf"/>
</dbReference>
<dbReference type="InterPro" id="IPR057714">
    <property type="entry name" value="PH_NISCH_C"/>
</dbReference>
<dbReference type="GO" id="GO:0008017">
    <property type="term" value="F:microtubule binding"/>
    <property type="evidence" value="ECO:0007669"/>
    <property type="project" value="InterPro"/>
</dbReference>
<feature type="binding site" evidence="9">
    <location>
        <begin position="103"/>
        <end position="110"/>
    </location>
    <ligand>
        <name>ATP</name>
        <dbReference type="ChEBI" id="CHEBI:30616"/>
    </ligand>
</feature>
<dbReference type="Gene3D" id="2.60.200.20">
    <property type="match status" value="1"/>
</dbReference>
<evidence type="ECO:0000256" key="4">
    <source>
        <dbReference type="ARBA" id="ARBA00022741"/>
    </source>
</evidence>
<dbReference type="Pfam" id="PF25625">
    <property type="entry name" value="PH_NISCH_C"/>
    <property type="match status" value="1"/>
</dbReference>
<dbReference type="RefSeq" id="XP_030628168.1">
    <property type="nucleotide sequence ID" value="XM_030772308.1"/>
</dbReference>
<dbReference type="Proteomes" id="UP000504632">
    <property type="component" value="Chromosome 4"/>
</dbReference>
<organism evidence="12 13">
    <name type="scientific">Chanos chanos</name>
    <name type="common">Milkfish</name>
    <name type="synonym">Mugil chanos</name>
    <dbReference type="NCBI Taxonomy" id="29144"/>
    <lineage>
        <taxon>Eukaryota</taxon>
        <taxon>Metazoa</taxon>
        <taxon>Chordata</taxon>
        <taxon>Craniata</taxon>
        <taxon>Vertebrata</taxon>
        <taxon>Euteleostomi</taxon>
        <taxon>Actinopterygii</taxon>
        <taxon>Neopterygii</taxon>
        <taxon>Teleostei</taxon>
        <taxon>Ostariophysi</taxon>
        <taxon>Gonorynchiformes</taxon>
        <taxon>Chanidae</taxon>
        <taxon>Chanos</taxon>
    </lineage>
</organism>
<proteinExistence type="inferred from homology"/>
<evidence type="ECO:0000313" key="13">
    <source>
        <dbReference type="RefSeq" id="XP_030628168.1"/>
    </source>
</evidence>
<dbReference type="PROSITE" id="PS50067">
    <property type="entry name" value="KINESIN_MOTOR_2"/>
    <property type="match status" value="1"/>
</dbReference>
<keyword evidence="2" id="KW-0963">Cytoplasm</keyword>
<keyword evidence="8" id="KW-0206">Cytoskeleton</keyword>
<dbReference type="GO" id="GO:0005856">
    <property type="term" value="C:cytoskeleton"/>
    <property type="evidence" value="ECO:0007669"/>
    <property type="project" value="UniProtKB-SubCell"/>
</dbReference>
<dbReference type="InterPro" id="IPR001752">
    <property type="entry name" value="Kinesin_motor_dom"/>
</dbReference>
<feature type="region of interest" description="Disordered" evidence="10">
    <location>
        <begin position="745"/>
        <end position="823"/>
    </location>
</feature>
<dbReference type="GO" id="GO:0007018">
    <property type="term" value="P:microtubule-based movement"/>
    <property type="evidence" value="ECO:0007669"/>
    <property type="project" value="InterPro"/>
</dbReference>
<evidence type="ECO:0000256" key="2">
    <source>
        <dbReference type="ARBA" id="ARBA00022490"/>
    </source>
</evidence>
<dbReference type="InterPro" id="IPR019821">
    <property type="entry name" value="Kinesin_motor_CS"/>
</dbReference>
<dbReference type="SUPFAM" id="SSF52540">
    <property type="entry name" value="P-loop containing nucleoside triphosphate hydrolases"/>
    <property type="match status" value="1"/>
</dbReference>
<accession>A0A6J2V8U1</accession>
<dbReference type="Gene3D" id="3.40.850.10">
    <property type="entry name" value="Kinesin motor domain"/>
    <property type="match status" value="1"/>
</dbReference>
<dbReference type="FunFam" id="3.40.850.10:FF:000021">
    <property type="entry name" value="kinesin-like protein KIF16B isoform X1"/>
    <property type="match status" value="1"/>
</dbReference>
<gene>
    <name evidence="13" type="primary">kif16bb</name>
</gene>
<keyword evidence="4 9" id="KW-0547">Nucleotide-binding</keyword>
<dbReference type="PANTHER" id="PTHR47117:SF8">
    <property type="entry name" value="KINESIN FAMILY MEMBER 16B"/>
    <property type="match status" value="1"/>
</dbReference>
<dbReference type="CTD" id="567045"/>
<protein>
    <submittedName>
        <fullName evidence="13">Uncharacterized protein kif16bb</fullName>
    </submittedName>
</protein>
<dbReference type="InParanoid" id="A0A6J2V8U1"/>
<evidence type="ECO:0000256" key="5">
    <source>
        <dbReference type="ARBA" id="ARBA00022840"/>
    </source>
</evidence>
<reference evidence="13" key="1">
    <citation type="submission" date="2025-08" db="UniProtKB">
        <authorList>
            <consortium name="RefSeq"/>
        </authorList>
    </citation>
    <scope>IDENTIFICATION</scope>
</reference>
<evidence type="ECO:0000256" key="7">
    <source>
        <dbReference type="ARBA" id="ARBA00023175"/>
    </source>
</evidence>
<feature type="compositionally biased region" description="Basic and acidic residues" evidence="10">
    <location>
        <begin position="652"/>
        <end position="669"/>
    </location>
</feature>
<evidence type="ECO:0000256" key="10">
    <source>
        <dbReference type="SAM" id="MobiDB-lite"/>
    </source>
</evidence>
<evidence type="ECO:0000256" key="8">
    <source>
        <dbReference type="ARBA" id="ARBA00023212"/>
    </source>
</evidence>
<dbReference type="GO" id="GO:0048731">
    <property type="term" value="P:system development"/>
    <property type="evidence" value="ECO:0007669"/>
    <property type="project" value="UniProtKB-ARBA"/>
</dbReference>
<keyword evidence="3" id="KW-0597">Phosphoprotein</keyword>
<dbReference type="CDD" id="cd01365">
    <property type="entry name" value="KISc_KIF1A_KIF1B"/>
    <property type="match status" value="1"/>
</dbReference>
<keyword evidence="12" id="KW-1185">Reference proteome</keyword>
<sequence>MASVQVAVRVRPLNEREKDLCAKNIIQMDENKTSISNIKDIPQNVFGESQRETVKTFTFDFSYDSSDAKSPCFASQEKVFTDLGFEVLRAAYEGYNACVCAYGQTGSGKSYTMMGNPSDVGLTPRICEGLFQHIASTSQRDGVSFHTVVSYLEIYNERVRDLLRSRSSEGCNLRVREHPRDGPYVEALSKHQVQSYRQVEQLLERGNERRSTASTGMNQTSSRSHAIFTISFTQARFDAEMPCEMVSKIHLVDLAGSERADATRATGARLTEGANINRSLVTLGNVISTLADTSVNGGSKKRQGFVPYRDSVLTWLLKDSLGGNSKTIMIATISPADVNYSETLSTLRYANRAKNIVNKPTVNEDSNVRLIRELRAEIAKLRALLAQGKQFPLVDKSSENSVEEQLQQNEAKVLELTKEWTSRWPETQNILREETVALRKEGSGVVLDSDLPHLIGIDDDLLSTGVLFYYLKEGRTLVCGGQDESGTGQDMVLNGLQSEHCVFENQRGTVTLAPHAGAQWFVNGMDVNTPRHLNQGDIVQLGKGTRFRFNNPKEAARLREKRKSGLFSTTNLSETDLSKCSENVFKVTHSNLGGTNKEMKQSEEKELNQQEVQWEVQLQQREVLESIWRQKEEKSVALRHLHVEGEDSEVGSQRKERAGERNNEGEVLGHRQIQQEETQQEQKDQEKPQAVNQDTGDVLMESYNNEQRISVLDKTEGPTPPRICESSLSLPAVTTVSSPALPAFATQPSNFDAPSIHPGKGLSEEPELHHAANTQSTGGDGDGANNPEWDTSTWGREVETSPWVEEEWISSSHKSETESLSLDLTRGREQAGFGSRAGGGGMLQVAEGAMLRLERGSNENTVVLADESLALHLSATHSGGSSLAEEPQLKISCPASGGRGERGRGATITPGQTLPELSVQTRSQSRTCSVEDQLAQSLDSGAAGANTGAEAPQNADKFSSGLGNMLGRVSWMLKDASRVLRSSPEVLRQAGAWGGEGWYSQARSLLKDIPYLQHIQLQFTVGPPARPLQSTTIQLSPTDLPSVQDSLKGPLPPGNHSITQSPGHSCGLTWTHAKGGGLRSSDTVEGKGSVVIQECEGLRVFCQRLQQLPESLLQLQSLPPHRLLSCLHSLIPASALSSQRLLSIYWLSVANSSYPEPQPATVLVFQSELYSVTFKPETDSPSPTHSLSLFHQLKLLEISEIHIGFAGQSIRLMGNTEAHILTLYTHNSGLTQQICQTLVGALCPQTENMLDHALLTGDLSQMALDWASQIPNLRLSPGLQLTCQFQRTLAQLVCLIHGNMLEERPPLGQVSLLLYTSVGVLSTKNASTDLISTDTHSTATGSETLARLVLTDTHLGLLEEDAVFYPISHSVAMVPQRPQFRVLNLRPRSSVRCVLVRDGQSGAVTRLDIVLSSRQRPRQSRGDPQLPWACDSDMANIQSLCSFNLSHQTEVWKLTFSSSAEASFLINNLSNV</sequence>
<evidence type="ECO:0000256" key="9">
    <source>
        <dbReference type="PROSITE-ProRule" id="PRU00283"/>
    </source>
</evidence>
<dbReference type="InterPro" id="IPR027417">
    <property type="entry name" value="P-loop_NTPase"/>
</dbReference>
<evidence type="ECO:0000313" key="12">
    <source>
        <dbReference type="Proteomes" id="UP000504632"/>
    </source>
</evidence>
<dbReference type="PROSITE" id="PS00411">
    <property type="entry name" value="KINESIN_MOTOR_1"/>
    <property type="match status" value="1"/>
</dbReference>
<dbReference type="OrthoDB" id="3176171at2759"/>
<evidence type="ECO:0000259" key="11">
    <source>
        <dbReference type="PROSITE" id="PS50067"/>
    </source>
</evidence>
<dbReference type="GO" id="GO:0005737">
    <property type="term" value="C:cytoplasm"/>
    <property type="evidence" value="ECO:0007669"/>
    <property type="project" value="UniProtKB-ARBA"/>
</dbReference>
<dbReference type="GO" id="GO:0003777">
    <property type="term" value="F:microtubule motor activity"/>
    <property type="evidence" value="ECO:0007669"/>
    <property type="project" value="InterPro"/>
</dbReference>
<dbReference type="PANTHER" id="PTHR47117">
    <property type="entry name" value="STAR-RELATED LIPID TRANSFER PROTEIN 9"/>
    <property type="match status" value="1"/>
</dbReference>
<evidence type="ECO:0000256" key="1">
    <source>
        <dbReference type="ARBA" id="ARBA00004245"/>
    </source>
</evidence>
<dbReference type="InterPro" id="IPR008984">
    <property type="entry name" value="SMAD_FHA_dom_sf"/>
</dbReference>
<evidence type="ECO:0000256" key="6">
    <source>
        <dbReference type="ARBA" id="ARBA00023054"/>
    </source>
</evidence>
<keyword evidence="6" id="KW-0175">Coiled coil</keyword>
<dbReference type="GeneID" id="115810376"/>